<evidence type="ECO:0000313" key="2">
    <source>
        <dbReference type="Proteomes" id="UP001556631"/>
    </source>
</evidence>
<accession>A0ABV3T3Q6</accession>
<gene>
    <name evidence="1" type="ORF">AB3X52_19350</name>
</gene>
<keyword evidence="2" id="KW-1185">Reference proteome</keyword>
<evidence type="ECO:0000313" key="1">
    <source>
        <dbReference type="EMBL" id="MEX0429778.1"/>
    </source>
</evidence>
<organism evidence="1 2">
    <name type="scientific">Nocardioides eburneus</name>
    <dbReference type="NCBI Taxonomy" id="3231482"/>
    <lineage>
        <taxon>Bacteria</taxon>
        <taxon>Bacillati</taxon>
        <taxon>Actinomycetota</taxon>
        <taxon>Actinomycetes</taxon>
        <taxon>Propionibacteriales</taxon>
        <taxon>Nocardioidaceae</taxon>
        <taxon>Nocardioides</taxon>
    </lineage>
</organism>
<dbReference type="Proteomes" id="UP001556631">
    <property type="component" value="Unassembled WGS sequence"/>
</dbReference>
<dbReference type="Pfam" id="PF06245">
    <property type="entry name" value="DUF1015"/>
    <property type="match status" value="1"/>
</dbReference>
<dbReference type="PANTHER" id="PTHR36454">
    <property type="entry name" value="LMO2823 PROTEIN"/>
    <property type="match status" value="1"/>
</dbReference>
<dbReference type="InterPro" id="IPR008323">
    <property type="entry name" value="UCP033563"/>
</dbReference>
<reference evidence="1 2" key="1">
    <citation type="submission" date="2024-07" db="EMBL/GenBank/DDBJ databases">
        <authorList>
            <person name="Lee S."/>
            <person name="Kang M."/>
        </authorList>
    </citation>
    <scope>NUCLEOTIDE SEQUENCE [LARGE SCALE GENOMIC DNA]</scope>
    <source>
        <strain evidence="1 2">DS6</strain>
    </source>
</reference>
<name>A0ABV3T3Q6_9ACTN</name>
<dbReference type="RefSeq" id="WP_367995744.1">
    <property type="nucleotide sequence ID" value="NZ_JBFPJR010000068.1"/>
</dbReference>
<comment type="caution">
    <text evidence="1">The sequence shown here is derived from an EMBL/GenBank/DDBJ whole genome shotgun (WGS) entry which is preliminary data.</text>
</comment>
<protein>
    <submittedName>
        <fullName evidence="1">DUF1015 family protein</fullName>
    </submittedName>
</protein>
<dbReference type="EMBL" id="JBFPJR010000068">
    <property type="protein sequence ID" value="MEX0429778.1"/>
    <property type="molecule type" value="Genomic_DNA"/>
</dbReference>
<sequence>MDASAVVTPPYVAGPFHLHPFRALRLDPVRIGDPASARLYARPYRNVEARLATWRARGDVTEDDHEALYVHEYTDSGLTVAGVVGALDISRRTPIAAESVVLPHEGVHPEQVRELADRMARMALNPAPILLVQDFPPAARQCVARIREQPPDHEFSDRGGQHHRIWALRDVRAIAELNHSWSRTPALVADGHHRYAAYLRLQAAGPGGPTDRGLAMIVDQHTAPLHLGAIHRTLRDTSFARLRTTAHTLACRWRDAPHGEAVAALHPGTVVVTDATSWASIQLPLPPGAAAVQFLHESFIPTLSDTPPAVRYHHTVDEALKHLRPGRDTAVLLPAPTLADVWNSVVSERLLPEKATSFQPKPHPGVFIRHLRV</sequence>
<dbReference type="PANTHER" id="PTHR36454:SF1">
    <property type="entry name" value="DUF1015 DOMAIN-CONTAINING PROTEIN"/>
    <property type="match status" value="1"/>
</dbReference>
<proteinExistence type="predicted"/>